<accession>A0AAW1PKP3</accession>
<dbReference type="AlphaFoldDB" id="A0AAW1PKP3"/>
<name>A0AAW1PKP3_9CHLO</name>
<evidence type="ECO:0000313" key="2">
    <source>
        <dbReference type="EMBL" id="KAK9809417.1"/>
    </source>
</evidence>
<dbReference type="EMBL" id="JALJOQ010000020">
    <property type="protein sequence ID" value="KAK9809417.1"/>
    <property type="molecule type" value="Genomic_DNA"/>
</dbReference>
<feature type="chain" id="PRO_5043318124" evidence="1">
    <location>
        <begin position="24"/>
        <end position="363"/>
    </location>
</feature>
<dbReference type="Proteomes" id="UP001465755">
    <property type="component" value="Unassembled WGS sequence"/>
</dbReference>
<protein>
    <submittedName>
        <fullName evidence="2">Uncharacterized protein</fullName>
    </submittedName>
</protein>
<organism evidence="2 3">
    <name type="scientific">Symbiochloris irregularis</name>
    <dbReference type="NCBI Taxonomy" id="706552"/>
    <lineage>
        <taxon>Eukaryota</taxon>
        <taxon>Viridiplantae</taxon>
        <taxon>Chlorophyta</taxon>
        <taxon>core chlorophytes</taxon>
        <taxon>Trebouxiophyceae</taxon>
        <taxon>Trebouxiales</taxon>
        <taxon>Trebouxiaceae</taxon>
        <taxon>Symbiochloris</taxon>
    </lineage>
</organism>
<keyword evidence="1" id="KW-0732">Signal</keyword>
<proteinExistence type="predicted"/>
<gene>
    <name evidence="2" type="ORF">WJX73_004205</name>
</gene>
<evidence type="ECO:0000313" key="3">
    <source>
        <dbReference type="Proteomes" id="UP001465755"/>
    </source>
</evidence>
<sequence length="363" mass="38315">MKLSQACGLLAVLLLWLSHTASGEFVTLNLQKCSCGTGNAHASDTGSDNNVTFALPAPGEYFCLSLEKLGRQNETFEAISNTLALPSGTQLTIYNATNCTQQVETWSLYKSTSPYAVIPGSVNPGTLFSNTDTFLSLQIHVPLPADPIEDGYYQVLTGGEFSDLGNEYSNLYTDCGNFLSASASNDSLSFVNSDGITGLQQFLFQQVKAPNHYTISVPRGRGYSPAMLASPACDASEAVTLVPLANATAETTWVLSSVQQQSANHGIGFLANITSLARLQGACAENNATSLGVQPILQGPGGPDYNSCGIEDNAFLIPGAEVQFTSDYPIIMGGWGLLPVSPAYCQYGIQGSCAGPNDPSRLM</sequence>
<reference evidence="2 3" key="1">
    <citation type="journal article" date="2024" name="Nat. Commun.">
        <title>Phylogenomics reveals the evolutionary origins of lichenization in chlorophyte algae.</title>
        <authorList>
            <person name="Puginier C."/>
            <person name="Libourel C."/>
            <person name="Otte J."/>
            <person name="Skaloud P."/>
            <person name="Haon M."/>
            <person name="Grisel S."/>
            <person name="Petersen M."/>
            <person name="Berrin J.G."/>
            <person name="Delaux P.M."/>
            <person name="Dal Grande F."/>
            <person name="Keller J."/>
        </authorList>
    </citation>
    <scope>NUCLEOTIDE SEQUENCE [LARGE SCALE GENOMIC DNA]</scope>
    <source>
        <strain evidence="2 3">SAG 2036</strain>
    </source>
</reference>
<feature type="signal peptide" evidence="1">
    <location>
        <begin position="1"/>
        <end position="23"/>
    </location>
</feature>
<comment type="caution">
    <text evidence="2">The sequence shown here is derived from an EMBL/GenBank/DDBJ whole genome shotgun (WGS) entry which is preliminary data.</text>
</comment>
<evidence type="ECO:0000256" key="1">
    <source>
        <dbReference type="SAM" id="SignalP"/>
    </source>
</evidence>
<keyword evidence="3" id="KW-1185">Reference proteome</keyword>